<dbReference type="Pfam" id="PF13385">
    <property type="entry name" value="Laminin_G_3"/>
    <property type="match status" value="2"/>
</dbReference>
<keyword evidence="10" id="KW-1185">Reference proteome</keyword>
<dbReference type="SMART" id="SM00060">
    <property type="entry name" value="FN3"/>
    <property type="match status" value="1"/>
</dbReference>
<dbReference type="InterPro" id="IPR035986">
    <property type="entry name" value="PKD_dom_sf"/>
</dbReference>
<dbReference type="SUPFAM" id="SSF49899">
    <property type="entry name" value="Concanavalin A-like lectins/glucanases"/>
    <property type="match status" value="2"/>
</dbReference>
<feature type="signal peptide" evidence="6">
    <location>
        <begin position="1"/>
        <end position="25"/>
    </location>
</feature>
<dbReference type="InterPro" id="IPR006558">
    <property type="entry name" value="LamG-like"/>
</dbReference>
<evidence type="ECO:0000313" key="9">
    <source>
        <dbReference type="EMBL" id="SMD23242.1"/>
    </source>
</evidence>
<dbReference type="SMART" id="SM00560">
    <property type="entry name" value="LamGL"/>
    <property type="match status" value="2"/>
</dbReference>
<protein>
    <submittedName>
        <fullName evidence="9">Glucose/arabinose dehydrogenase, beta-propeller fold</fullName>
    </submittedName>
</protein>
<reference evidence="9 10" key="1">
    <citation type="submission" date="2017-04" db="EMBL/GenBank/DDBJ databases">
        <authorList>
            <person name="Afonso C.L."/>
            <person name="Miller P.J."/>
            <person name="Scott M.A."/>
            <person name="Spackman E."/>
            <person name="Goraichik I."/>
            <person name="Dimitrov K.M."/>
            <person name="Suarez D.L."/>
            <person name="Swayne D.E."/>
        </authorList>
    </citation>
    <scope>NUCLEOTIDE SEQUENCE [LARGE SCALE GENOMIC DNA]</scope>
    <source>
        <strain evidence="9 10">DSM 43828</strain>
    </source>
</reference>
<keyword evidence="4" id="KW-0624">Polysaccharide degradation</keyword>
<dbReference type="Pfam" id="PF07995">
    <property type="entry name" value="GSDH"/>
    <property type="match status" value="2"/>
</dbReference>
<dbReference type="PANTHER" id="PTHR19328:SF13">
    <property type="entry name" value="HIPL1 PROTEIN"/>
    <property type="match status" value="1"/>
</dbReference>
<dbReference type="InterPro" id="IPR011042">
    <property type="entry name" value="6-blade_b-propeller_TolB-like"/>
</dbReference>
<dbReference type="Gene3D" id="2.60.40.10">
    <property type="entry name" value="Immunoglobulins"/>
    <property type="match status" value="3"/>
</dbReference>
<dbReference type="InterPro" id="IPR003961">
    <property type="entry name" value="FN3_dom"/>
</dbReference>
<dbReference type="PANTHER" id="PTHR19328">
    <property type="entry name" value="HEDGEHOG-INTERACTING PROTEIN"/>
    <property type="match status" value="1"/>
</dbReference>
<dbReference type="InterPro" id="IPR036116">
    <property type="entry name" value="FN3_sf"/>
</dbReference>
<dbReference type="GO" id="GO:0000272">
    <property type="term" value="P:polysaccharide catabolic process"/>
    <property type="evidence" value="ECO:0007669"/>
    <property type="project" value="UniProtKB-KW"/>
</dbReference>
<feature type="chain" id="PRO_5038531417" evidence="6">
    <location>
        <begin position="26"/>
        <end position="1358"/>
    </location>
</feature>
<evidence type="ECO:0000259" key="8">
    <source>
        <dbReference type="PROSITE" id="PS50853"/>
    </source>
</evidence>
<dbReference type="RefSeq" id="WP_084432000.1">
    <property type="nucleotide sequence ID" value="NZ_FWXV01000009.1"/>
</dbReference>
<feature type="domain" description="Fibronectin type-III" evidence="8">
    <location>
        <begin position="960"/>
        <end position="1060"/>
    </location>
</feature>
<sequence>MRPKWKPLAITLVCGLAPLVVISTAAPQASALPAGFTEQTIFRNLEQPMSVDFSEDGRVFVAEKSGVIKVFDGLGDATPSVFADMRTKVYNELDRGMMGLALSPSFPNDPSVYVLYAHDAAIGATAPRWGTPNATSDSCPNPPGATGDGCVISGRLSRLDASGAEHVLIEDWCQQFPSHSVGDLKFGPDGYLYASAGDGASFNWADYGQAGSPKNPCGDPPVPVGGTQTAPTAEGGALRSQDYQTMSDPMGLDGTVIRIDPTTGQGAPGNPMISSPDANARRVVAAGLRNPFRFAFRPGTSEIYAGDVGWGTWEEINRITNPIDGSIDNFGWPCMEGNQRSGGYNFGLTMCERIYSGAVPNTPPHYTYNHGDAVVPGDGCETATGSAVSGAAFYNGNSYPAQYKGALFFADYSRRCIWTMFPGAGGVPDPATRIAFKNNAFPVDLKIGPNGDLFYVDIAAGEVRRFRYNSGNQPPVAAITASPAQGNLPLTVSFNASASNDPEGATLSYAWDLDGDGNFNDGTGATISRTYTTAKVYNVSVRVSDPAGLSDVASKRVFAGTTPPNVTINTPVTSWAVGDTVNFSGTAVDPEEGALPASALNWQVVLHHCPTIDNCHQHQLTSFPGVASGSFPAPDHEYPAYLELRLTAADRTGAVTTASKRLDPRVSTLTIETNPSGLTASVSGKSGPAPFTLQGIQGSRLSLSAAQTQVAGADTYEFQNWAHGGPRVQDIFVGTTDTTYRADFARVSGGDPSLVAAYSFDDGAGSALIDRTGKGHNGVISGAAWAAGHTGGALSFDGVDDLVTIADAPDLRLTNAMTLEAWVRPSAVTDWRTVILKERPDNLSYGLYSSGPGYSSSWFTSSGGDRFVNGPALPANAWSHLTVTYDGTTLRLYVNGEQVATAPAAGPMTTSTSPLRLGGNLLWNEYFAGQMDDVRVYNRALSAAEVLANKDVPVAGDGVPPTAPVGLTATGGVGTVALSWAASTDNVGVSGYDVHRFANPVSVPSPANKVATVTTTNFTDTGLAAGTYYYRVVARDTSGNSSAASNQASAAVTGDSTPPTVSVTAPANGATVAGTVNVTANASDAGGVAGVQFRVDGVNVGVEDTAAPYTLSWNSGSVGNGPHQITAVARDAVGNSATSAAVSVTVNNVGPPPPVAAYNFNEGSGSVLNDRTGNGHHGTIAGASWGAGNTGGALSFDGVNDLVTIEDSNLLDLTNGMTLEAWVRPSSVGAAWRTVLLKERPDGLSYGLYSDNAGSRPSAWLRVGADDRFVDGTAAVPANTWTHLAVTYDATTIRLYVNGVQVATAPSAESMTVSGNPLRIGGNLIWGEYFSGLIDDVRVYNRTLSAAEIASDRTTPVS</sequence>
<dbReference type="InterPro" id="IPR013783">
    <property type="entry name" value="Ig-like_fold"/>
</dbReference>
<gene>
    <name evidence="9" type="ORF">SAMN05661093_07816</name>
</gene>
<evidence type="ECO:0000256" key="2">
    <source>
        <dbReference type="ARBA" id="ARBA00023157"/>
    </source>
</evidence>
<evidence type="ECO:0000256" key="4">
    <source>
        <dbReference type="ARBA" id="ARBA00023326"/>
    </source>
</evidence>
<dbReference type="EMBL" id="FWXV01000009">
    <property type="protein sequence ID" value="SMD23242.1"/>
    <property type="molecule type" value="Genomic_DNA"/>
</dbReference>
<feature type="domain" description="PKD" evidence="7">
    <location>
        <begin position="475"/>
        <end position="557"/>
    </location>
</feature>
<keyword evidence="3" id="KW-0326">Glycosidase</keyword>
<organism evidence="9 10">
    <name type="scientific">Kibdelosporangium aridum</name>
    <dbReference type="NCBI Taxonomy" id="2030"/>
    <lineage>
        <taxon>Bacteria</taxon>
        <taxon>Bacillati</taxon>
        <taxon>Actinomycetota</taxon>
        <taxon>Actinomycetes</taxon>
        <taxon>Pseudonocardiales</taxon>
        <taxon>Pseudonocardiaceae</taxon>
        <taxon>Kibdelosporangium</taxon>
    </lineage>
</organism>
<keyword evidence="1 6" id="KW-0732">Signal</keyword>
<dbReference type="PROSITE" id="PS50093">
    <property type="entry name" value="PKD"/>
    <property type="match status" value="1"/>
</dbReference>
<accession>A0A1W2FNG4</accession>
<dbReference type="OrthoDB" id="159306at2"/>
<dbReference type="InterPro" id="IPR000601">
    <property type="entry name" value="PKD_dom"/>
</dbReference>
<feature type="region of interest" description="Disordered" evidence="5">
    <location>
        <begin position="212"/>
        <end position="240"/>
    </location>
</feature>
<dbReference type="SUPFAM" id="SSF50952">
    <property type="entry name" value="Soluble quinoprotein glucose dehydrogenase"/>
    <property type="match status" value="1"/>
</dbReference>
<dbReference type="Pfam" id="PF18911">
    <property type="entry name" value="PKD_4"/>
    <property type="match status" value="1"/>
</dbReference>
<proteinExistence type="predicted"/>
<dbReference type="Gene3D" id="2.60.120.200">
    <property type="match status" value="2"/>
</dbReference>
<dbReference type="Pfam" id="PF17957">
    <property type="entry name" value="Big_7"/>
    <property type="match status" value="1"/>
</dbReference>
<evidence type="ECO:0000256" key="6">
    <source>
        <dbReference type="SAM" id="SignalP"/>
    </source>
</evidence>
<dbReference type="Gene3D" id="2.120.10.30">
    <property type="entry name" value="TolB, C-terminal domain"/>
    <property type="match status" value="1"/>
</dbReference>
<dbReference type="InterPro" id="IPR013320">
    <property type="entry name" value="ConA-like_dom_sf"/>
</dbReference>
<keyword evidence="2" id="KW-1015">Disulfide bond</keyword>
<keyword evidence="4" id="KW-0119">Carbohydrate metabolism</keyword>
<dbReference type="CDD" id="cd00146">
    <property type="entry name" value="PKD"/>
    <property type="match status" value="1"/>
</dbReference>
<dbReference type="SMART" id="SM00089">
    <property type="entry name" value="PKD"/>
    <property type="match status" value="1"/>
</dbReference>
<evidence type="ECO:0000259" key="7">
    <source>
        <dbReference type="PROSITE" id="PS50093"/>
    </source>
</evidence>
<dbReference type="InterPro" id="IPR011041">
    <property type="entry name" value="Quinoprot_gluc/sorb_DH_b-prop"/>
</dbReference>
<evidence type="ECO:0000313" key="10">
    <source>
        <dbReference type="Proteomes" id="UP000192674"/>
    </source>
</evidence>
<dbReference type="SUPFAM" id="SSF49265">
    <property type="entry name" value="Fibronectin type III"/>
    <property type="match status" value="1"/>
</dbReference>
<dbReference type="GO" id="GO:0016798">
    <property type="term" value="F:hydrolase activity, acting on glycosyl bonds"/>
    <property type="evidence" value="ECO:0007669"/>
    <property type="project" value="UniProtKB-KW"/>
</dbReference>
<evidence type="ECO:0000256" key="3">
    <source>
        <dbReference type="ARBA" id="ARBA00023295"/>
    </source>
</evidence>
<evidence type="ECO:0000256" key="5">
    <source>
        <dbReference type="SAM" id="MobiDB-lite"/>
    </source>
</evidence>
<dbReference type="PROSITE" id="PS50853">
    <property type="entry name" value="FN3"/>
    <property type="match status" value="1"/>
</dbReference>
<name>A0A1W2FNG4_KIBAR</name>
<dbReference type="SUPFAM" id="SSF49299">
    <property type="entry name" value="PKD domain"/>
    <property type="match status" value="1"/>
</dbReference>
<dbReference type="InterPro" id="IPR012938">
    <property type="entry name" value="Glc/Sorbosone_DH"/>
</dbReference>
<dbReference type="Proteomes" id="UP000192674">
    <property type="component" value="Unassembled WGS sequence"/>
</dbReference>
<evidence type="ECO:0000256" key="1">
    <source>
        <dbReference type="ARBA" id="ARBA00022729"/>
    </source>
</evidence>
<keyword evidence="3" id="KW-0378">Hydrolase</keyword>
<dbReference type="InterPro" id="IPR022409">
    <property type="entry name" value="PKD/Chitinase_dom"/>
</dbReference>